<dbReference type="AlphaFoldDB" id="A0A2R6A600"/>
<reference evidence="2 3" key="1">
    <citation type="submission" date="2017-04" db="EMBL/GenBank/DDBJ databases">
        <title>Novel microbial lineages endemic to geothermal iron-oxide mats fill important gaps in the evolutionary history of Archaea.</title>
        <authorList>
            <person name="Jay Z.J."/>
            <person name="Beam J.P."/>
            <person name="Dlakic M."/>
            <person name="Rusch D.B."/>
            <person name="Kozubal M.A."/>
            <person name="Inskeep W.P."/>
        </authorList>
    </citation>
    <scope>NUCLEOTIDE SEQUENCE [LARGE SCALE GENOMIC DNA]</scope>
    <source>
        <strain evidence="2">OSP_D</strain>
    </source>
</reference>
<evidence type="ECO:0000313" key="2">
    <source>
        <dbReference type="EMBL" id="PSN81804.1"/>
    </source>
</evidence>
<evidence type="ECO:0000313" key="3">
    <source>
        <dbReference type="Proteomes" id="UP000240880"/>
    </source>
</evidence>
<protein>
    <submittedName>
        <fullName evidence="2">Uncharacterized protein</fullName>
    </submittedName>
</protein>
<accession>A0A2R6A600</accession>
<gene>
    <name evidence="2" type="ORF">B9Q01_10035</name>
</gene>
<organism evidence="2 3">
    <name type="scientific">Candidatus Marsarchaeota G1 archaeon OSP_D</name>
    <dbReference type="NCBI Taxonomy" id="1978155"/>
    <lineage>
        <taxon>Archaea</taxon>
        <taxon>Candidatus Marsarchaeota</taxon>
        <taxon>Candidatus Marsarchaeota group 1</taxon>
    </lineage>
</organism>
<sequence>MLGLQTLLGFTIFCAGLAAAMTSLIIEILKMDNTDPRSLNELAKPLLFTSQYFVYKGVLLGFTLNEHLFLEALLPCPALLLTLIAIARKTT</sequence>
<keyword evidence="1" id="KW-0472">Membrane</keyword>
<proteinExistence type="predicted"/>
<keyword evidence="1" id="KW-1133">Transmembrane helix</keyword>
<feature type="transmembrane region" description="Helical" evidence="1">
    <location>
        <begin position="6"/>
        <end position="26"/>
    </location>
</feature>
<evidence type="ECO:0000256" key="1">
    <source>
        <dbReference type="SAM" id="Phobius"/>
    </source>
</evidence>
<feature type="transmembrane region" description="Helical" evidence="1">
    <location>
        <begin position="68"/>
        <end position="87"/>
    </location>
</feature>
<dbReference type="EMBL" id="NEXC01000147">
    <property type="protein sequence ID" value="PSN81804.1"/>
    <property type="molecule type" value="Genomic_DNA"/>
</dbReference>
<name>A0A2R6A600_9ARCH</name>
<comment type="caution">
    <text evidence="2">The sequence shown here is derived from an EMBL/GenBank/DDBJ whole genome shotgun (WGS) entry which is preliminary data.</text>
</comment>
<keyword evidence="1" id="KW-0812">Transmembrane</keyword>
<dbReference type="Proteomes" id="UP000240880">
    <property type="component" value="Unassembled WGS sequence"/>
</dbReference>